<evidence type="ECO:0000313" key="2">
    <source>
        <dbReference type="EMBL" id="NJQ00420.1"/>
    </source>
</evidence>
<dbReference type="InterPro" id="IPR009081">
    <property type="entry name" value="PP-bd_ACP"/>
</dbReference>
<sequence length="87" mass="9061">MTGGGVKGGEAPRLLRDILGEFLRCPPEGWAAVPLPDAGLDSMTAVEVVLAIEGTFGVPFPEEALVRETFASYTALEAVVVSMAEPS</sequence>
<protein>
    <submittedName>
        <fullName evidence="2">Acyl carrier protein</fullName>
    </submittedName>
</protein>
<dbReference type="InterPro" id="IPR036736">
    <property type="entry name" value="ACP-like_sf"/>
</dbReference>
<gene>
    <name evidence="2" type="ORF">HCK00_07680</name>
</gene>
<reference evidence="2 3" key="1">
    <citation type="submission" date="2020-03" db="EMBL/GenBank/DDBJ databases">
        <title>WGS of actinomycetes isolated from Thailand.</title>
        <authorList>
            <person name="Thawai C."/>
        </authorList>
    </citation>
    <scope>NUCLEOTIDE SEQUENCE [LARGE SCALE GENOMIC DNA]</scope>
    <source>
        <strain evidence="2 3">PLAI 1-29</strain>
    </source>
</reference>
<dbReference type="EMBL" id="JAATEN010000004">
    <property type="protein sequence ID" value="NJQ00420.1"/>
    <property type="molecule type" value="Genomic_DNA"/>
</dbReference>
<evidence type="ECO:0000313" key="3">
    <source>
        <dbReference type="Proteomes" id="UP000695264"/>
    </source>
</evidence>
<organism evidence="2 3">
    <name type="scientific">Streptomyces zingiberis</name>
    <dbReference type="NCBI Taxonomy" id="2053010"/>
    <lineage>
        <taxon>Bacteria</taxon>
        <taxon>Bacillati</taxon>
        <taxon>Actinomycetota</taxon>
        <taxon>Actinomycetes</taxon>
        <taxon>Kitasatosporales</taxon>
        <taxon>Streptomycetaceae</taxon>
        <taxon>Streptomyces</taxon>
    </lineage>
</organism>
<dbReference type="Gene3D" id="1.10.1200.10">
    <property type="entry name" value="ACP-like"/>
    <property type="match status" value="1"/>
</dbReference>
<evidence type="ECO:0000259" key="1">
    <source>
        <dbReference type="Pfam" id="PF00550"/>
    </source>
</evidence>
<dbReference type="Proteomes" id="UP000695264">
    <property type="component" value="Unassembled WGS sequence"/>
</dbReference>
<accession>A0ABX1BRR1</accession>
<proteinExistence type="predicted"/>
<name>A0ABX1BRR1_9ACTN</name>
<comment type="caution">
    <text evidence="2">The sequence shown here is derived from an EMBL/GenBank/DDBJ whole genome shotgun (WGS) entry which is preliminary data.</text>
</comment>
<dbReference type="RefSeq" id="WP_168101011.1">
    <property type="nucleotide sequence ID" value="NZ_JAATEN010000004.1"/>
</dbReference>
<keyword evidence="3" id="KW-1185">Reference proteome</keyword>
<dbReference type="Pfam" id="PF00550">
    <property type="entry name" value="PP-binding"/>
    <property type="match status" value="1"/>
</dbReference>
<dbReference type="SUPFAM" id="SSF47336">
    <property type="entry name" value="ACP-like"/>
    <property type="match status" value="1"/>
</dbReference>
<feature type="domain" description="Carrier" evidence="1">
    <location>
        <begin position="14"/>
        <end position="66"/>
    </location>
</feature>